<dbReference type="Pfam" id="PF08220">
    <property type="entry name" value="HTH_DeoR"/>
    <property type="match status" value="1"/>
</dbReference>
<dbReference type="GO" id="GO:0003677">
    <property type="term" value="F:DNA binding"/>
    <property type="evidence" value="ECO:0007669"/>
    <property type="project" value="UniProtKB-KW"/>
</dbReference>
<keyword evidence="3" id="KW-0804">Transcription</keyword>
<evidence type="ECO:0000259" key="4">
    <source>
        <dbReference type="PROSITE" id="PS51000"/>
    </source>
</evidence>
<evidence type="ECO:0000313" key="6">
    <source>
        <dbReference type="Proteomes" id="UP000291259"/>
    </source>
</evidence>
<dbReference type="Pfam" id="PF00455">
    <property type="entry name" value="DeoRC"/>
    <property type="match status" value="1"/>
</dbReference>
<dbReference type="RefSeq" id="WP_129188287.1">
    <property type="nucleotide sequence ID" value="NZ_CP035491.1"/>
</dbReference>
<organism evidence="5 6">
    <name type="scientific">Agromyces protaetiae</name>
    <dbReference type="NCBI Taxonomy" id="2509455"/>
    <lineage>
        <taxon>Bacteria</taxon>
        <taxon>Bacillati</taxon>
        <taxon>Actinomycetota</taxon>
        <taxon>Actinomycetes</taxon>
        <taxon>Micrococcales</taxon>
        <taxon>Microbacteriaceae</taxon>
        <taxon>Agromyces</taxon>
    </lineage>
</organism>
<dbReference type="SUPFAM" id="SSF100950">
    <property type="entry name" value="NagB/RpiA/CoA transferase-like"/>
    <property type="match status" value="1"/>
</dbReference>
<dbReference type="SUPFAM" id="SSF46785">
    <property type="entry name" value="Winged helix' DNA-binding domain"/>
    <property type="match status" value="1"/>
</dbReference>
<gene>
    <name evidence="5" type="ORF">ET445_01740</name>
</gene>
<dbReference type="InterPro" id="IPR014036">
    <property type="entry name" value="DeoR-like_C"/>
</dbReference>
<dbReference type="InterPro" id="IPR018356">
    <property type="entry name" value="Tscrpt_reg_HTH_DeoR_CS"/>
</dbReference>
<name>A0A4P6F833_9MICO</name>
<keyword evidence="6" id="KW-1185">Reference proteome</keyword>
<dbReference type="Gene3D" id="1.10.10.10">
    <property type="entry name" value="Winged helix-like DNA-binding domain superfamily/Winged helix DNA-binding domain"/>
    <property type="match status" value="1"/>
</dbReference>
<dbReference type="GO" id="GO:0003700">
    <property type="term" value="F:DNA-binding transcription factor activity"/>
    <property type="evidence" value="ECO:0007669"/>
    <property type="project" value="InterPro"/>
</dbReference>
<feature type="domain" description="HTH deoR-type" evidence="4">
    <location>
        <begin position="7"/>
        <end position="62"/>
    </location>
</feature>
<dbReference type="Proteomes" id="UP000291259">
    <property type="component" value="Chromosome"/>
</dbReference>
<dbReference type="PANTHER" id="PTHR30363:SF44">
    <property type="entry name" value="AGA OPERON TRANSCRIPTIONAL REPRESSOR-RELATED"/>
    <property type="match status" value="1"/>
</dbReference>
<dbReference type="InterPro" id="IPR037171">
    <property type="entry name" value="NagB/RpiA_transferase-like"/>
</dbReference>
<evidence type="ECO:0000256" key="2">
    <source>
        <dbReference type="ARBA" id="ARBA00023125"/>
    </source>
</evidence>
<evidence type="ECO:0000256" key="1">
    <source>
        <dbReference type="ARBA" id="ARBA00023015"/>
    </source>
</evidence>
<dbReference type="PROSITE" id="PS00894">
    <property type="entry name" value="HTH_DEOR_1"/>
    <property type="match status" value="1"/>
</dbReference>
<accession>A0A4P6F833</accession>
<evidence type="ECO:0000256" key="3">
    <source>
        <dbReference type="ARBA" id="ARBA00023163"/>
    </source>
</evidence>
<sequence>MPEALDAVSRRELALALVVERGFVRVADLATAFGVTSVTARADLDVLERAGAVRRVHGGAVPVAIGVNGADVTAGALLEASARPDREPTFEEALETSVRPKRQIGEAAAALVASGQSLILDVGTTTLQIARALRARADLDDVTIFTNGLSIALELEPEIPRFTVIVTGGTLRPRQHSLVHPLAGSMLDEIHVDLAFIGCNGVDPVHGVTNANLPEAQVKSLMLRAAARAVVVADGSKLGEAHLGRIAPVDAFGLCITDAAAPDVLVAEIEEQGLPVLRAGA</sequence>
<dbReference type="Gene3D" id="3.40.50.1360">
    <property type="match status" value="1"/>
</dbReference>
<reference evidence="5 6" key="1">
    <citation type="submission" date="2019-01" db="EMBL/GenBank/DDBJ databases">
        <title>Genome sequencing of strain FW100M-8.</title>
        <authorList>
            <person name="Heo J."/>
            <person name="Kim S.-J."/>
            <person name="Kim J.-S."/>
            <person name="Hong S.-B."/>
            <person name="Kwon S.-W."/>
        </authorList>
    </citation>
    <scope>NUCLEOTIDE SEQUENCE [LARGE SCALE GENOMIC DNA]</scope>
    <source>
        <strain evidence="5 6">FW100M-8</strain>
    </source>
</reference>
<dbReference type="InterPro" id="IPR001034">
    <property type="entry name" value="DeoR_HTH"/>
</dbReference>
<dbReference type="InterPro" id="IPR036390">
    <property type="entry name" value="WH_DNA-bd_sf"/>
</dbReference>
<dbReference type="EMBL" id="CP035491">
    <property type="protein sequence ID" value="QAY72250.1"/>
    <property type="molecule type" value="Genomic_DNA"/>
</dbReference>
<keyword evidence="1" id="KW-0805">Transcription regulation</keyword>
<dbReference type="KEGG" id="agf:ET445_01740"/>
<dbReference type="SMART" id="SM01134">
    <property type="entry name" value="DeoRC"/>
    <property type="match status" value="1"/>
</dbReference>
<protein>
    <submittedName>
        <fullName evidence="5">DeoR/GlpR transcriptional regulator</fullName>
    </submittedName>
</protein>
<dbReference type="PANTHER" id="PTHR30363">
    <property type="entry name" value="HTH-TYPE TRANSCRIPTIONAL REGULATOR SRLR-RELATED"/>
    <property type="match status" value="1"/>
</dbReference>
<dbReference type="SMART" id="SM00420">
    <property type="entry name" value="HTH_DEOR"/>
    <property type="match status" value="1"/>
</dbReference>
<dbReference type="OrthoDB" id="7688673at2"/>
<dbReference type="AlphaFoldDB" id="A0A4P6F833"/>
<evidence type="ECO:0000313" key="5">
    <source>
        <dbReference type="EMBL" id="QAY72250.1"/>
    </source>
</evidence>
<proteinExistence type="predicted"/>
<keyword evidence="2" id="KW-0238">DNA-binding</keyword>
<dbReference type="PROSITE" id="PS51000">
    <property type="entry name" value="HTH_DEOR_2"/>
    <property type="match status" value="1"/>
</dbReference>
<dbReference type="InterPro" id="IPR036388">
    <property type="entry name" value="WH-like_DNA-bd_sf"/>
</dbReference>
<dbReference type="InterPro" id="IPR050313">
    <property type="entry name" value="Carb_Metab_HTH_regulators"/>
</dbReference>